<name>A0AAE1F8Z0_PETCI</name>
<organism evidence="1 2">
    <name type="scientific">Petrolisthes cinctipes</name>
    <name type="common">Flat porcelain crab</name>
    <dbReference type="NCBI Taxonomy" id="88211"/>
    <lineage>
        <taxon>Eukaryota</taxon>
        <taxon>Metazoa</taxon>
        <taxon>Ecdysozoa</taxon>
        <taxon>Arthropoda</taxon>
        <taxon>Crustacea</taxon>
        <taxon>Multicrustacea</taxon>
        <taxon>Malacostraca</taxon>
        <taxon>Eumalacostraca</taxon>
        <taxon>Eucarida</taxon>
        <taxon>Decapoda</taxon>
        <taxon>Pleocyemata</taxon>
        <taxon>Anomura</taxon>
        <taxon>Galatheoidea</taxon>
        <taxon>Porcellanidae</taxon>
        <taxon>Petrolisthes</taxon>
    </lineage>
</organism>
<dbReference type="EMBL" id="JAWQEG010003020">
    <property type="protein sequence ID" value="KAK3868398.1"/>
    <property type="molecule type" value="Genomic_DNA"/>
</dbReference>
<keyword evidence="2" id="KW-1185">Reference proteome</keyword>
<proteinExistence type="predicted"/>
<gene>
    <name evidence="1" type="ORF">Pcinc_026202</name>
</gene>
<comment type="caution">
    <text evidence="1">The sequence shown here is derived from an EMBL/GenBank/DDBJ whole genome shotgun (WGS) entry which is preliminary data.</text>
</comment>
<evidence type="ECO:0000313" key="2">
    <source>
        <dbReference type="Proteomes" id="UP001286313"/>
    </source>
</evidence>
<accession>A0AAE1F8Z0</accession>
<sequence>MCSPQCFPNSQCEPHLFVAPCVSPSTSPPRVRFSGTTHPYLPLCLLIFLLLLIQSPYDLFLTCKPAEVFNIVQSHLEESAPTTYIQLKDIISRALGKTKAAYTEQLDLMQVDSL</sequence>
<protein>
    <submittedName>
        <fullName evidence="1">Uncharacterized protein</fullName>
    </submittedName>
</protein>
<evidence type="ECO:0000313" key="1">
    <source>
        <dbReference type="EMBL" id="KAK3868398.1"/>
    </source>
</evidence>
<dbReference type="AlphaFoldDB" id="A0AAE1F8Z0"/>
<dbReference type="Proteomes" id="UP001286313">
    <property type="component" value="Unassembled WGS sequence"/>
</dbReference>
<reference evidence="1" key="1">
    <citation type="submission" date="2023-10" db="EMBL/GenBank/DDBJ databases">
        <title>Genome assemblies of two species of porcelain crab, Petrolisthes cinctipes and Petrolisthes manimaculis (Anomura: Porcellanidae).</title>
        <authorList>
            <person name="Angst P."/>
        </authorList>
    </citation>
    <scope>NUCLEOTIDE SEQUENCE</scope>
    <source>
        <strain evidence="1">PB745_01</strain>
        <tissue evidence="1">Gill</tissue>
    </source>
</reference>